<gene>
    <name evidence="2" type="ORF">EMLFYP7_03438</name>
</gene>
<accession>A0A6N3GVA7</accession>
<name>A0A6N3GVA7_9ENTR</name>
<evidence type="ECO:0000313" key="2">
    <source>
        <dbReference type="EMBL" id="VYU67960.1"/>
    </source>
</evidence>
<sequence>MHKEFLYQYLALALSLAIVIGFSQLWVLSY</sequence>
<keyword evidence="1" id="KW-0472">Membrane</keyword>
<feature type="transmembrane region" description="Helical" evidence="1">
    <location>
        <begin position="6"/>
        <end position="28"/>
    </location>
</feature>
<dbReference type="EMBL" id="CACRTZ010000033">
    <property type="protein sequence ID" value="VYU67960.1"/>
    <property type="molecule type" value="Genomic_DNA"/>
</dbReference>
<protein>
    <submittedName>
        <fullName evidence="2">Uncharacterized protein</fullName>
    </submittedName>
</protein>
<keyword evidence="1" id="KW-1133">Transmembrane helix</keyword>
<reference evidence="2" key="1">
    <citation type="submission" date="2019-11" db="EMBL/GenBank/DDBJ databases">
        <authorList>
            <person name="Feng L."/>
        </authorList>
    </citation>
    <scope>NUCLEOTIDE SEQUENCE</scope>
    <source>
        <strain evidence="2">EMassiliensisLFYP7</strain>
    </source>
</reference>
<evidence type="ECO:0000256" key="1">
    <source>
        <dbReference type="SAM" id="Phobius"/>
    </source>
</evidence>
<keyword evidence="1" id="KW-0812">Transmembrane</keyword>
<proteinExistence type="predicted"/>
<dbReference type="AlphaFoldDB" id="A0A6N3GVA7"/>
<organism evidence="2">
    <name type="scientific">Phytobacter massiliensis</name>
    <dbReference type="NCBI Taxonomy" id="1485952"/>
    <lineage>
        <taxon>Bacteria</taxon>
        <taxon>Pseudomonadati</taxon>
        <taxon>Pseudomonadota</taxon>
        <taxon>Gammaproteobacteria</taxon>
        <taxon>Enterobacterales</taxon>
        <taxon>Enterobacteriaceae</taxon>
        <taxon>Phytobacter</taxon>
    </lineage>
</organism>